<dbReference type="STRING" id="1183438.GKIL_1158"/>
<dbReference type="Pfam" id="PF03693">
    <property type="entry name" value="ParD_antitoxin"/>
    <property type="match status" value="1"/>
</dbReference>
<dbReference type="Gene3D" id="6.10.10.120">
    <property type="entry name" value="Antitoxin ParD1-like"/>
    <property type="match status" value="1"/>
</dbReference>
<proteinExistence type="inferred from homology"/>
<dbReference type="NCBIfam" id="TIGR02606">
    <property type="entry name" value="antidote_CC2985"/>
    <property type="match status" value="1"/>
</dbReference>
<dbReference type="InterPro" id="IPR010985">
    <property type="entry name" value="Ribbon_hlx_hlx"/>
</dbReference>
<dbReference type="HOGENOM" id="CLU_144805_3_0_3"/>
<dbReference type="PATRIC" id="fig|1183438.3.peg.1143"/>
<dbReference type="PANTHER" id="PTHR36582:SF2">
    <property type="entry name" value="ANTITOXIN PARD"/>
    <property type="match status" value="1"/>
</dbReference>
<keyword evidence="2" id="KW-1277">Toxin-antitoxin system</keyword>
<organism evidence="3 4">
    <name type="scientific">Gloeobacter kilaueensis (strain ATCC BAA-2537 / CCAP 1431/1 / ULC 316 / JS1)</name>
    <dbReference type="NCBI Taxonomy" id="1183438"/>
    <lineage>
        <taxon>Bacteria</taxon>
        <taxon>Bacillati</taxon>
        <taxon>Cyanobacteriota</taxon>
        <taxon>Cyanophyceae</taxon>
        <taxon>Gloeobacterales</taxon>
        <taxon>Gloeobacteraceae</taxon>
        <taxon>Gloeobacter</taxon>
    </lineage>
</organism>
<dbReference type="AlphaFoldDB" id="U5QII0"/>
<evidence type="ECO:0000256" key="1">
    <source>
        <dbReference type="ARBA" id="ARBA00008580"/>
    </source>
</evidence>
<name>U5QII0_GLOK1</name>
<dbReference type="KEGG" id="glj:GKIL_1158"/>
<dbReference type="Proteomes" id="UP000017396">
    <property type="component" value="Chromosome"/>
</dbReference>
<keyword evidence="4" id="KW-1185">Reference proteome</keyword>
<evidence type="ECO:0000256" key="2">
    <source>
        <dbReference type="ARBA" id="ARBA00022649"/>
    </source>
</evidence>
<dbReference type="InterPro" id="IPR022789">
    <property type="entry name" value="ParD"/>
</dbReference>
<dbReference type="CDD" id="cd22231">
    <property type="entry name" value="RHH_NikR_HicB-like"/>
    <property type="match status" value="1"/>
</dbReference>
<evidence type="ECO:0000313" key="3">
    <source>
        <dbReference type="EMBL" id="AGY57404.1"/>
    </source>
</evidence>
<comment type="similarity">
    <text evidence="1">Belongs to the ParD antitoxin family.</text>
</comment>
<gene>
    <name evidence="3" type="ORF">GKIL_1158</name>
</gene>
<reference evidence="3 4" key="1">
    <citation type="journal article" date="2013" name="PLoS ONE">
        <title>Cultivation and Complete Genome Sequencing of Gloeobacter kilaueensis sp. nov., from a Lava Cave in Kilauea Caldera, Hawai'i.</title>
        <authorList>
            <person name="Saw J.H."/>
            <person name="Schatz M."/>
            <person name="Brown M.V."/>
            <person name="Kunkel D.D."/>
            <person name="Foster J.S."/>
            <person name="Shick H."/>
            <person name="Christensen S."/>
            <person name="Hou S."/>
            <person name="Wan X."/>
            <person name="Donachie S.P."/>
        </authorList>
    </citation>
    <scope>NUCLEOTIDE SEQUENCE [LARGE SCALE GENOMIC DNA]</scope>
    <source>
        <strain evidence="4">JS</strain>
    </source>
</reference>
<dbReference type="PANTHER" id="PTHR36582">
    <property type="entry name" value="ANTITOXIN PARD"/>
    <property type="match status" value="1"/>
</dbReference>
<dbReference type="SUPFAM" id="SSF47598">
    <property type="entry name" value="Ribbon-helix-helix"/>
    <property type="match status" value="1"/>
</dbReference>
<dbReference type="eggNOG" id="COG3609">
    <property type="taxonomic scope" value="Bacteria"/>
</dbReference>
<dbReference type="InterPro" id="IPR038296">
    <property type="entry name" value="ParD_sf"/>
</dbReference>
<protein>
    <submittedName>
        <fullName evidence="3">Transcriptional regulator</fullName>
    </submittedName>
</protein>
<dbReference type="OrthoDB" id="515108at2"/>
<dbReference type="GO" id="GO:0006355">
    <property type="term" value="P:regulation of DNA-templated transcription"/>
    <property type="evidence" value="ECO:0007669"/>
    <property type="project" value="InterPro"/>
</dbReference>
<dbReference type="EMBL" id="CP003587">
    <property type="protein sequence ID" value="AGY57404.1"/>
    <property type="molecule type" value="Genomic_DNA"/>
</dbReference>
<evidence type="ECO:0000313" key="4">
    <source>
        <dbReference type="Proteomes" id="UP000017396"/>
    </source>
</evidence>
<accession>U5QII0</accession>
<sequence>MQSMNISLPEPLKQFVDRQIAQGRYSSVSEYIRELIRADEKRKAEEQLEAKLLQGLNSPEIELTAADWSSIRQAALAKLEARKKQR</sequence>
<dbReference type="RefSeq" id="WP_023172474.1">
    <property type="nucleotide sequence ID" value="NC_022600.1"/>
</dbReference>